<dbReference type="Proteomes" id="UP000006514">
    <property type="component" value="Unassembled WGS sequence"/>
</dbReference>
<keyword evidence="1" id="KW-0175">Coiled coil</keyword>
<evidence type="ECO:0000256" key="1">
    <source>
        <dbReference type="SAM" id="Coils"/>
    </source>
</evidence>
<evidence type="ECO:0000313" key="4">
    <source>
        <dbReference type="Proteomes" id="UP000006514"/>
    </source>
</evidence>
<accession>J0WNQ8</accession>
<sequence length="387" mass="41467">MVSTKNRAKSPAATDVPSHRLRATRQKAADRGPPAPPKARYCKTCRAPMKGHNKADCALSKNAPAALEAKVAACEEVALAAHTDFVSRRIDEVVALELEATDGEADTAAILAAIAKAGLAIPEGKTLADFVPSAPVDDGDGDEDDEDGKAGEGDAGDSRAVTPAPPGNAGLGAEGLSTPPATPRPNEAGTEEADDGSRGTPPEEAMVVDGTEPSTVMPKPAVTVKAAPKTARKAKTPQYRLKYRWKATPSGILPMDLARNGLKRQEYPTQAEKAKRIPRMFQAMAQKGDTLASRTNGWAFCVFMPRGGAGLMRTWHSQQVESDVPGLLSDVRRTVFEKLQPFREQYLKSLEESNKKAQQELEYWKARSARQEAENAALREKYGVVDA</sequence>
<dbReference type="EMBL" id="JH688025">
    <property type="protein sequence ID" value="EJD34002.1"/>
    <property type="molecule type" value="Genomic_DNA"/>
</dbReference>
<dbReference type="KEGG" id="adl:AURDEDRAFT_176937"/>
<evidence type="ECO:0000256" key="2">
    <source>
        <dbReference type="SAM" id="MobiDB-lite"/>
    </source>
</evidence>
<reference evidence="4" key="1">
    <citation type="journal article" date="2012" name="Science">
        <title>The Paleozoic origin of enzymatic lignin decomposition reconstructed from 31 fungal genomes.</title>
        <authorList>
            <person name="Floudas D."/>
            <person name="Binder M."/>
            <person name="Riley R."/>
            <person name="Barry K."/>
            <person name="Blanchette R.A."/>
            <person name="Henrissat B."/>
            <person name="Martinez A.T."/>
            <person name="Otillar R."/>
            <person name="Spatafora J.W."/>
            <person name="Yadav J.S."/>
            <person name="Aerts A."/>
            <person name="Benoit I."/>
            <person name="Boyd A."/>
            <person name="Carlson A."/>
            <person name="Copeland A."/>
            <person name="Coutinho P.M."/>
            <person name="de Vries R.P."/>
            <person name="Ferreira P."/>
            <person name="Findley K."/>
            <person name="Foster B."/>
            <person name="Gaskell J."/>
            <person name="Glotzer D."/>
            <person name="Gorecki P."/>
            <person name="Heitman J."/>
            <person name="Hesse C."/>
            <person name="Hori C."/>
            <person name="Igarashi K."/>
            <person name="Jurgens J.A."/>
            <person name="Kallen N."/>
            <person name="Kersten P."/>
            <person name="Kohler A."/>
            <person name="Kuees U."/>
            <person name="Kumar T.K.A."/>
            <person name="Kuo A."/>
            <person name="LaButti K."/>
            <person name="Larrondo L.F."/>
            <person name="Lindquist E."/>
            <person name="Ling A."/>
            <person name="Lombard V."/>
            <person name="Lucas S."/>
            <person name="Lundell T."/>
            <person name="Martin R."/>
            <person name="McLaughlin D.J."/>
            <person name="Morgenstern I."/>
            <person name="Morin E."/>
            <person name="Murat C."/>
            <person name="Nagy L.G."/>
            <person name="Nolan M."/>
            <person name="Ohm R.A."/>
            <person name="Patyshakuliyeva A."/>
            <person name="Rokas A."/>
            <person name="Ruiz-Duenas F.J."/>
            <person name="Sabat G."/>
            <person name="Salamov A."/>
            <person name="Samejima M."/>
            <person name="Schmutz J."/>
            <person name="Slot J.C."/>
            <person name="St John F."/>
            <person name="Stenlid J."/>
            <person name="Sun H."/>
            <person name="Sun S."/>
            <person name="Syed K."/>
            <person name="Tsang A."/>
            <person name="Wiebenga A."/>
            <person name="Young D."/>
            <person name="Pisabarro A."/>
            <person name="Eastwood D.C."/>
            <person name="Martin F."/>
            <person name="Cullen D."/>
            <person name="Grigoriev I.V."/>
            <person name="Hibbett D.S."/>
        </authorList>
    </citation>
    <scope>NUCLEOTIDE SEQUENCE [LARGE SCALE GENOMIC DNA]</scope>
    <source>
        <strain evidence="4">TFB10046</strain>
    </source>
</reference>
<organism evidence="3 4">
    <name type="scientific">Auricularia subglabra (strain TFB-10046 / SS5)</name>
    <name type="common">White-rot fungus</name>
    <name type="synonym">Auricularia delicata (strain TFB10046)</name>
    <dbReference type="NCBI Taxonomy" id="717982"/>
    <lineage>
        <taxon>Eukaryota</taxon>
        <taxon>Fungi</taxon>
        <taxon>Dikarya</taxon>
        <taxon>Basidiomycota</taxon>
        <taxon>Agaricomycotina</taxon>
        <taxon>Agaricomycetes</taxon>
        <taxon>Auriculariales</taxon>
        <taxon>Auriculariaceae</taxon>
        <taxon>Auricularia</taxon>
    </lineage>
</organism>
<keyword evidence="4" id="KW-1185">Reference proteome</keyword>
<gene>
    <name evidence="3" type="ORF">AURDEDRAFT_176937</name>
</gene>
<feature type="region of interest" description="Disordered" evidence="2">
    <location>
        <begin position="130"/>
        <end position="217"/>
    </location>
</feature>
<feature type="compositionally biased region" description="Acidic residues" evidence="2">
    <location>
        <begin position="137"/>
        <end position="147"/>
    </location>
</feature>
<dbReference type="AlphaFoldDB" id="J0WNQ8"/>
<evidence type="ECO:0000313" key="3">
    <source>
        <dbReference type="EMBL" id="EJD34002.1"/>
    </source>
</evidence>
<feature type="coiled-coil region" evidence="1">
    <location>
        <begin position="347"/>
        <end position="381"/>
    </location>
</feature>
<protein>
    <submittedName>
        <fullName evidence="3">Uncharacterized protein</fullName>
    </submittedName>
</protein>
<name>J0WNQ8_AURST</name>
<feature type="region of interest" description="Disordered" evidence="2">
    <location>
        <begin position="1"/>
        <end position="41"/>
    </location>
</feature>
<dbReference type="InParanoid" id="J0WNQ8"/>
<proteinExistence type="predicted"/>